<comment type="caution">
    <text evidence="1">The sequence shown here is derived from an EMBL/GenBank/DDBJ whole genome shotgun (WGS) entry which is preliminary data.</text>
</comment>
<reference evidence="2" key="1">
    <citation type="journal article" date="2019" name="Int. J. Syst. Evol. Microbiol.">
        <title>The Global Catalogue of Microorganisms (GCM) 10K type strain sequencing project: providing services to taxonomists for standard genome sequencing and annotation.</title>
        <authorList>
            <consortium name="The Broad Institute Genomics Platform"/>
            <consortium name="The Broad Institute Genome Sequencing Center for Infectious Disease"/>
            <person name="Wu L."/>
            <person name="Ma J."/>
        </authorList>
    </citation>
    <scope>NUCLEOTIDE SEQUENCE [LARGE SCALE GENOMIC DNA]</scope>
    <source>
        <strain evidence="2">JCM 16902</strain>
    </source>
</reference>
<keyword evidence="2" id="KW-1185">Reference proteome</keyword>
<accession>A0ABP6ZAK9</accession>
<evidence type="ECO:0008006" key="3">
    <source>
        <dbReference type="Google" id="ProtNLM"/>
    </source>
</evidence>
<protein>
    <recommendedName>
        <fullName evidence="3">Molecular chaperone DnaJ</fullName>
    </recommendedName>
</protein>
<name>A0ABP6ZAK9_9ACTN</name>
<dbReference type="RefSeq" id="WP_231485097.1">
    <property type="nucleotide sequence ID" value="NZ_BAAAZO010000002.1"/>
</dbReference>
<dbReference type="EMBL" id="BAAAZO010000002">
    <property type="protein sequence ID" value="GAA3602735.1"/>
    <property type="molecule type" value="Genomic_DNA"/>
</dbReference>
<evidence type="ECO:0000313" key="1">
    <source>
        <dbReference type="EMBL" id="GAA3602735.1"/>
    </source>
</evidence>
<gene>
    <name evidence="1" type="ORF">GCM10022223_18130</name>
</gene>
<sequence length="109" mass="12484">MNAAAFDPGDPQAVPRREQWRREQRQIARLHHPDVGGDPKRFLRLMRELDQRHGITAAGSPGTAGPDAPVLVVTRTGTAALWRRLRRYERVVRSRLPRRVPGSRRHIDL</sequence>
<dbReference type="Proteomes" id="UP001501074">
    <property type="component" value="Unassembled WGS sequence"/>
</dbReference>
<proteinExistence type="predicted"/>
<organism evidence="1 2">
    <name type="scientific">Kineosporia mesophila</name>
    <dbReference type="NCBI Taxonomy" id="566012"/>
    <lineage>
        <taxon>Bacteria</taxon>
        <taxon>Bacillati</taxon>
        <taxon>Actinomycetota</taxon>
        <taxon>Actinomycetes</taxon>
        <taxon>Kineosporiales</taxon>
        <taxon>Kineosporiaceae</taxon>
        <taxon>Kineosporia</taxon>
    </lineage>
</organism>
<evidence type="ECO:0000313" key="2">
    <source>
        <dbReference type="Proteomes" id="UP001501074"/>
    </source>
</evidence>